<feature type="signal peptide" evidence="1">
    <location>
        <begin position="1"/>
        <end position="24"/>
    </location>
</feature>
<evidence type="ECO:0000313" key="3">
    <source>
        <dbReference type="Proteomes" id="UP001359559"/>
    </source>
</evidence>
<dbReference type="Proteomes" id="UP001359559">
    <property type="component" value="Unassembled WGS sequence"/>
</dbReference>
<organism evidence="2 3">
    <name type="scientific">Clitoria ternatea</name>
    <name type="common">Butterfly pea</name>
    <dbReference type="NCBI Taxonomy" id="43366"/>
    <lineage>
        <taxon>Eukaryota</taxon>
        <taxon>Viridiplantae</taxon>
        <taxon>Streptophyta</taxon>
        <taxon>Embryophyta</taxon>
        <taxon>Tracheophyta</taxon>
        <taxon>Spermatophyta</taxon>
        <taxon>Magnoliopsida</taxon>
        <taxon>eudicotyledons</taxon>
        <taxon>Gunneridae</taxon>
        <taxon>Pentapetalae</taxon>
        <taxon>rosids</taxon>
        <taxon>fabids</taxon>
        <taxon>Fabales</taxon>
        <taxon>Fabaceae</taxon>
        <taxon>Papilionoideae</taxon>
        <taxon>50 kb inversion clade</taxon>
        <taxon>NPAAA clade</taxon>
        <taxon>indigoferoid/millettioid clade</taxon>
        <taxon>Phaseoleae</taxon>
        <taxon>Clitoria</taxon>
    </lineage>
</organism>
<keyword evidence="3" id="KW-1185">Reference proteome</keyword>
<proteinExistence type="predicted"/>
<dbReference type="AlphaFoldDB" id="A0AAN9J7L8"/>
<evidence type="ECO:0000313" key="2">
    <source>
        <dbReference type="EMBL" id="KAK7293850.1"/>
    </source>
</evidence>
<gene>
    <name evidence="2" type="ORF">RJT34_16727</name>
</gene>
<sequence length="178" mass="19779">MTCIYVVWFALHLCQLLFLVPCEWHLNPSIITQLFEPTGNNIDLSWEWNSLKDLNNKKHVTCDYCGKTTTDGITRAKEHQMGTRENVRKCLKTPKSYCVNPFRLVHFSVYFTPPSVGSVGSLNFIEDVFPSGSLPSSPSPLSSMSFESPLSTQLSALFVTRSHSTSAGKSGSILNSVV</sequence>
<feature type="chain" id="PRO_5043029588" description="BED-type domain-containing protein" evidence="1">
    <location>
        <begin position="25"/>
        <end position="178"/>
    </location>
</feature>
<evidence type="ECO:0000256" key="1">
    <source>
        <dbReference type="SAM" id="SignalP"/>
    </source>
</evidence>
<evidence type="ECO:0008006" key="4">
    <source>
        <dbReference type="Google" id="ProtNLM"/>
    </source>
</evidence>
<comment type="caution">
    <text evidence="2">The sequence shown here is derived from an EMBL/GenBank/DDBJ whole genome shotgun (WGS) entry which is preliminary data.</text>
</comment>
<accession>A0AAN9J7L8</accession>
<protein>
    <recommendedName>
        <fullName evidence="4">BED-type domain-containing protein</fullName>
    </recommendedName>
</protein>
<name>A0AAN9J7L8_CLITE</name>
<keyword evidence="1" id="KW-0732">Signal</keyword>
<reference evidence="2 3" key="1">
    <citation type="submission" date="2024-01" db="EMBL/GenBank/DDBJ databases">
        <title>The genomes of 5 underutilized Papilionoideae crops provide insights into root nodulation and disease resistance.</title>
        <authorList>
            <person name="Yuan L."/>
        </authorList>
    </citation>
    <scope>NUCLEOTIDE SEQUENCE [LARGE SCALE GENOMIC DNA]</scope>
    <source>
        <strain evidence="2">LY-2023</strain>
        <tissue evidence="2">Leaf</tissue>
    </source>
</reference>
<dbReference type="EMBL" id="JAYKXN010000004">
    <property type="protein sequence ID" value="KAK7293850.1"/>
    <property type="molecule type" value="Genomic_DNA"/>
</dbReference>